<keyword evidence="5" id="KW-1185">Reference proteome</keyword>
<dbReference type="RefSeq" id="WP_343844987.1">
    <property type="nucleotide sequence ID" value="NZ_BAAAEI010000012.1"/>
</dbReference>
<accession>A0ABN0X8T1</accession>
<dbReference type="Gene3D" id="1.10.357.10">
    <property type="entry name" value="Tetracycline Repressor, domain 2"/>
    <property type="match status" value="1"/>
</dbReference>
<dbReference type="InterPro" id="IPR001647">
    <property type="entry name" value="HTH_TetR"/>
</dbReference>
<evidence type="ECO:0000256" key="2">
    <source>
        <dbReference type="PROSITE-ProRule" id="PRU00335"/>
    </source>
</evidence>
<sequence length="195" mass="21482">MRKARSEMIEETRTKLIAVARLHFGNRGYGKTVMDEMTAEAGLTRGALYHHFGDKKGLFLAVLIELDNEMDQKLAAISAESSDPWQAFKSRCQTFICMAVEPQIQQIMLRDAPSVLGADYLQASKGDCVGSISDLLKHLMKRGLVRQAPAEPLARLIHGGLMDAALWIADSDQPQQALMDSLQSLDLLLDGLKVA</sequence>
<organism evidence="4 5">
    <name type="scientific">Bowmanella denitrificans</name>
    <dbReference type="NCBI Taxonomy" id="366582"/>
    <lineage>
        <taxon>Bacteria</taxon>
        <taxon>Pseudomonadati</taxon>
        <taxon>Pseudomonadota</taxon>
        <taxon>Gammaproteobacteria</taxon>
        <taxon>Alteromonadales</taxon>
        <taxon>Alteromonadaceae</taxon>
        <taxon>Bowmanella</taxon>
    </lineage>
</organism>
<proteinExistence type="predicted"/>
<dbReference type="Proteomes" id="UP001501757">
    <property type="component" value="Unassembled WGS sequence"/>
</dbReference>
<dbReference type="PROSITE" id="PS50977">
    <property type="entry name" value="HTH_TETR_2"/>
    <property type="match status" value="1"/>
</dbReference>
<dbReference type="PANTHER" id="PTHR30055">
    <property type="entry name" value="HTH-TYPE TRANSCRIPTIONAL REGULATOR RUTR"/>
    <property type="match status" value="1"/>
</dbReference>
<dbReference type="Pfam" id="PF00440">
    <property type="entry name" value="TetR_N"/>
    <property type="match status" value="1"/>
</dbReference>
<dbReference type="PRINTS" id="PR00455">
    <property type="entry name" value="HTHTETR"/>
</dbReference>
<evidence type="ECO:0000313" key="4">
    <source>
        <dbReference type="EMBL" id="GAA0357954.1"/>
    </source>
</evidence>
<name>A0ABN0X8T1_9ALTE</name>
<keyword evidence="1 2" id="KW-0238">DNA-binding</keyword>
<comment type="caution">
    <text evidence="4">The sequence shown here is derived from an EMBL/GenBank/DDBJ whole genome shotgun (WGS) entry which is preliminary data.</text>
</comment>
<dbReference type="InterPro" id="IPR050109">
    <property type="entry name" value="HTH-type_TetR-like_transc_reg"/>
</dbReference>
<dbReference type="EMBL" id="BAAAEI010000012">
    <property type="protein sequence ID" value="GAA0357954.1"/>
    <property type="molecule type" value="Genomic_DNA"/>
</dbReference>
<dbReference type="InterPro" id="IPR049484">
    <property type="entry name" value="Rv0078-like_C"/>
</dbReference>
<evidence type="ECO:0000313" key="5">
    <source>
        <dbReference type="Proteomes" id="UP001501757"/>
    </source>
</evidence>
<reference evidence="4 5" key="1">
    <citation type="journal article" date="2019" name="Int. J. Syst. Evol. Microbiol.">
        <title>The Global Catalogue of Microorganisms (GCM) 10K type strain sequencing project: providing services to taxonomists for standard genome sequencing and annotation.</title>
        <authorList>
            <consortium name="The Broad Institute Genomics Platform"/>
            <consortium name="The Broad Institute Genome Sequencing Center for Infectious Disease"/>
            <person name="Wu L."/>
            <person name="Ma J."/>
        </authorList>
    </citation>
    <scope>NUCLEOTIDE SEQUENCE [LARGE SCALE GENOMIC DNA]</scope>
    <source>
        <strain evidence="4 5">JCM 13378</strain>
    </source>
</reference>
<protein>
    <submittedName>
        <fullName evidence="4">TetR/AcrR family transcriptional regulator</fullName>
    </submittedName>
</protein>
<dbReference type="PANTHER" id="PTHR30055:SF223">
    <property type="entry name" value="HTH-TYPE TRANSCRIPTIONAL REGULATOR UIDR"/>
    <property type="match status" value="1"/>
</dbReference>
<feature type="domain" description="HTH tetR-type" evidence="3">
    <location>
        <begin position="10"/>
        <end position="70"/>
    </location>
</feature>
<dbReference type="SUPFAM" id="SSF46689">
    <property type="entry name" value="Homeodomain-like"/>
    <property type="match status" value="1"/>
</dbReference>
<evidence type="ECO:0000256" key="1">
    <source>
        <dbReference type="ARBA" id="ARBA00023125"/>
    </source>
</evidence>
<dbReference type="Pfam" id="PF21351">
    <property type="entry name" value="TetR_C_41"/>
    <property type="match status" value="1"/>
</dbReference>
<evidence type="ECO:0000259" key="3">
    <source>
        <dbReference type="PROSITE" id="PS50977"/>
    </source>
</evidence>
<gene>
    <name evidence="4" type="ORF">GCM10009092_22700</name>
</gene>
<dbReference type="InterPro" id="IPR009057">
    <property type="entry name" value="Homeodomain-like_sf"/>
</dbReference>
<feature type="DNA-binding region" description="H-T-H motif" evidence="2">
    <location>
        <begin position="33"/>
        <end position="52"/>
    </location>
</feature>